<proteinExistence type="predicted"/>
<gene>
    <name evidence="3" type="primary">LOC112462891</name>
</gene>
<feature type="region of interest" description="Disordered" evidence="1">
    <location>
        <begin position="1"/>
        <end position="171"/>
    </location>
</feature>
<feature type="compositionally biased region" description="Basic and acidic residues" evidence="1">
    <location>
        <begin position="1"/>
        <end position="25"/>
    </location>
</feature>
<feature type="compositionally biased region" description="Basic and acidic residues" evidence="1">
    <location>
        <begin position="35"/>
        <end position="84"/>
    </location>
</feature>
<dbReference type="Proteomes" id="UP000504618">
    <property type="component" value="Unplaced"/>
</dbReference>
<feature type="compositionally biased region" description="Basic and acidic residues" evidence="1">
    <location>
        <begin position="114"/>
        <end position="135"/>
    </location>
</feature>
<evidence type="ECO:0000256" key="1">
    <source>
        <dbReference type="SAM" id="MobiDB-lite"/>
    </source>
</evidence>
<evidence type="ECO:0000313" key="2">
    <source>
        <dbReference type="Proteomes" id="UP000504618"/>
    </source>
</evidence>
<dbReference type="GeneID" id="112462891"/>
<keyword evidence="2" id="KW-1185">Reference proteome</keyword>
<sequence>MEKSQVPERQRKESEGRVESEKSEVDESDGDTDVEEKLREEEIEREEKVDKGRCEKESSKHEGVSRTERGGGYKGRSRSEREELASEEEVNGEESRNSDRREGRGKGSVSQEWTMERRGDMKTEEEKERCKRASKDGSASKAEWRERRGDGVTGSYRGKDAERKDRVAESEKYNAREMVKRREEKVRRPVERKEFMEIIAEMALDMKVEVKGVVEIKSEGKKELMLVEMEEEEDKKKLFSKRWEIKKRWRVMVDEELTREERYVRWRIEEKKALCLEVMSGYPSRVESQIENAIRMIAYVFESVAGRCKYVPFIQL</sequence>
<reference evidence="3" key="1">
    <citation type="submission" date="2025-08" db="UniProtKB">
        <authorList>
            <consortium name="RefSeq"/>
        </authorList>
    </citation>
    <scope>IDENTIFICATION</scope>
    <source>
        <tissue evidence="3">Whole body</tissue>
    </source>
</reference>
<dbReference type="AlphaFoldDB" id="A0A6J1QS34"/>
<feature type="compositionally biased region" description="Basic and acidic residues" evidence="1">
    <location>
        <begin position="157"/>
        <end position="171"/>
    </location>
</feature>
<feature type="compositionally biased region" description="Basic and acidic residues" evidence="1">
    <location>
        <begin position="93"/>
        <end position="105"/>
    </location>
</feature>
<evidence type="ECO:0000313" key="3">
    <source>
        <dbReference type="RefSeq" id="XP_024884723.1"/>
    </source>
</evidence>
<organism evidence="2 3">
    <name type="scientific">Temnothorax curvispinosus</name>
    <dbReference type="NCBI Taxonomy" id="300111"/>
    <lineage>
        <taxon>Eukaryota</taxon>
        <taxon>Metazoa</taxon>
        <taxon>Ecdysozoa</taxon>
        <taxon>Arthropoda</taxon>
        <taxon>Hexapoda</taxon>
        <taxon>Insecta</taxon>
        <taxon>Pterygota</taxon>
        <taxon>Neoptera</taxon>
        <taxon>Endopterygota</taxon>
        <taxon>Hymenoptera</taxon>
        <taxon>Apocrita</taxon>
        <taxon>Aculeata</taxon>
        <taxon>Formicoidea</taxon>
        <taxon>Formicidae</taxon>
        <taxon>Myrmicinae</taxon>
        <taxon>Temnothorax</taxon>
    </lineage>
</organism>
<dbReference type="RefSeq" id="XP_024884723.1">
    <property type="nucleotide sequence ID" value="XM_025028955.1"/>
</dbReference>
<accession>A0A6J1QS34</accession>
<protein>
    <submittedName>
        <fullName evidence="3">Golgin subfamily A member 6-like protein 1</fullName>
    </submittedName>
</protein>
<name>A0A6J1QS34_9HYME</name>